<dbReference type="Proteomes" id="UP000182719">
    <property type="component" value="Unassembled WGS sequence"/>
</dbReference>
<keyword evidence="3" id="KW-1185">Reference proteome</keyword>
<gene>
    <name evidence="2" type="ORF">SAMN05444354_110241</name>
</gene>
<feature type="signal peptide" evidence="1">
    <location>
        <begin position="1"/>
        <end position="20"/>
    </location>
</feature>
<evidence type="ECO:0000313" key="3">
    <source>
        <dbReference type="Proteomes" id="UP000182719"/>
    </source>
</evidence>
<keyword evidence="1" id="KW-0732">Signal</keyword>
<reference evidence="3" key="1">
    <citation type="submission" date="2016-10" db="EMBL/GenBank/DDBJ databases">
        <authorList>
            <person name="Varghese N."/>
            <person name="Submissions S."/>
        </authorList>
    </citation>
    <scope>NUCLEOTIDE SEQUENCE [LARGE SCALE GENOMIC DNA]</scope>
    <source>
        <strain evidence="3">DSM 17044</strain>
    </source>
</reference>
<evidence type="ECO:0000256" key="1">
    <source>
        <dbReference type="SAM" id="SignalP"/>
    </source>
</evidence>
<organism evidence="2 3">
    <name type="scientific">Stigmatella aurantiaca</name>
    <dbReference type="NCBI Taxonomy" id="41"/>
    <lineage>
        <taxon>Bacteria</taxon>
        <taxon>Pseudomonadati</taxon>
        <taxon>Myxococcota</taxon>
        <taxon>Myxococcia</taxon>
        <taxon>Myxococcales</taxon>
        <taxon>Cystobacterineae</taxon>
        <taxon>Archangiaceae</taxon>
        <taxon>Stigmatella</taxon>
    </lineage>
</organism>
<dbReference type="EMBL" id="FOAP01000010">
    <property type="protein sequence ID" value="SEM01643.1"/>
    <property type="molecule type" value="Genomic_DNA"/>
</dbReference>
<evidence type="ECO:0000313" key="2">
    <source>
        <dbReference type="EMBL" id="SEM01643.1"/>
    </source>
</evidence>
<protein>
    <recommendedName>
        <fullName evidence="4">Lipoprotein</fullName>
    </recommendedName>
</protein>
<dbReference type="AlphaFoldDB" id="A0A1H7UXJ2"/>
<feature type="chain" id="PRO_5010249265" description="Lipoprotein" evidence="1">
    <location>
        <begin position="21"/>
        <end position="482"/>
    </location>
</feature>
<dbReference type="PROSITE" id="PS51257">
    <property type="entry name" value="PROKAR_LIPOPROTEIN"/>
    <property type="match status" value="1"/>
</dbReference>
<proteinExistence type="predicted"/>
<accession>A0A1H7UXJ2</accession>
<sequence length="482" mass="51263">MPYKPLPVLSMALCSLGLVACSAKSGTEAVQPSARVARVSAAASACAADSSWLTSSTLPSEVPGNQSSCNFQQFMWQSLLALVQPVSSGSNMLQFETWMPSYGIFIKDGTPTPWGQEPPTSCNIQPNLAITGGKTPRLYTDIIKQAGADQPLMDPKGNFVYYGMSVNQSVYAMFTSCQLYKANCAGPLKPGNQGIDLISKYPNLALPDTAVELKTSWMVLDDAAVASGLYYVVPGLIQYKNSPCRQVSLGLTGMHIVAKTPDFPAMLWATFEHRNNAPDCSNTSASPPLGGAWNFYNPQCTNCKFNAYEVGKPAQVCRMHPQGDSATGVFPGGENCSVNPNQFACQANTQQMLAESTAAINAINSSVQSLIQANPTLINKVWANYELVGNVWTTGKTVPPYLQAQAGSLSAANTSMETFVQNGVAAVSNPYNCLSCHNMSGPSDSQNLPPVGLSHLFDEVQMPGGCENGALPTACNAYLNNP</sequence>
<name>A0A1H7UXJ2_STIAU</name>
<evidence type="ECO:0008006" key="4">
    <source>
        <dbReference type="Google" id="ProtNLM"/>
    </source>
</evidence>